<accession>A0A498K5R0</accession>
<dbReference type="GO" id="GO:0009506">
    <property type="term" value="C:plasmodesma"/>
    <property type="evidence" value="ECO:0007669"/>
    <property type="project" value="TreeGrafter"/>
</dbReference>
<dbReference type="AlphaFoldDB" id="A0A498K5R0"/>
<protein>
    <recommendedName>
        <fullName evidence="6">Late embryogenesis abundant protein LEA-2 subgroup domain-containing protein</fullName>
    </recommendedName>
</protein>
<keyword evidence="5" id="KW-1185">Reference proteome</keyword>
<evidence type="ECO:0000256" key="3">
    <source>
        <dbReference type="SAM" id="Phobius"/>
    </source>
</evidence>
<evidence type="ECO:0000313" key="5">
    <source>
        <dbReference type="Proteomes" id="UP000290289"/>
    </source>
</evidence>
<feature type="transmembrane region" description="Helical" evidence="3">
    <location>
        <begin position="191"/>
        <end position="213"/>
    </location>
</feature>
<comment type="caution">
    <text evidence="4">The sequence shown here is derived from an EMBL/GenBank/DDBJ whole genome shotgun (WGS) entry which is preliminary data.</text>
</comment>
<evidence type="ECO:0008006" key="6">
    <source>
        <dbReference type="Google" id="ProtNLM"/>
    </source>
</evidence>
<evidence type="ECO:0000313" key="4">
    <source>
        <dbReference type="EMBL" id="RXI03590.1"/>
    </source>
</evidence>
<keyword evidence="3" id="KW-0812">Transmembrane</keyword>
<gene>
    <name evidence="4" type="ORF">DVH24_004242</name>
</gene>
<reference evidence="4 5" key="1">
    <citation type="submission" date="2018-10" db="EMBL/GenBank/DDBJ databases">
        <title>A high-quality apple genome assembly.</title>
        <authorList>
            <person name="Hu J."/>
        </authorList>
    </citation>
    <scope>NUCLEOTIDE SEQUENCE [LARGE SCALE GENOMIC DNA]</scope>
    <source>
        <strain evidence="5">cv. HFTH1</strain>
        <tissue evidence="4">Young leaf</tissue>
    </source>
</reference>
<name>A0A498K5R0_MALDO</name>
<dbReference type="GO" id="GO:0005886">
    <property type="term" value="C:plasma membrane"/>
    <property type="evidence" value="ECO:0007669"/>
    <property type="project" value="TreeGrafter"/>
</dbReference>
<proteinExistence type="predicted"/>
<feature type="transmembrane region" description="Helical" evidence="3">
    <location>
        <begin position="12"/>
        <end position="30"/>
    </location>
</feature>
<keyword evidence="3" id="KW-1133">Transmembrane helix</keyword>
<dbReference type="InterPro" id="IPR044839">
    <property type="entry name" value="NDR1-like"/>
</dbReference>
<organism evidence="4 5">
    <name type="scientific">Malus domestica</name>
    <name type="common">Apple</name>
    <name type="synonym">Pyrus malus</name>
    <dbReference type="NCBI Taxonomy" id="3750"/>
    <lineage>
        <taxon>Eukaryota</taxon>
        <taxon>Viridiplantae</taxon>
        <taxon>Streptophyta</taxon>
        <taxon>Embryophyta</taxon>
        <taxon>Tracheophyta</taxon>
        <taxon>Spermatophyta</taxon>
        <taxon>Magnoliopsida</taxon>
        <taxon>eudicotyledons</taxon>
        <taxon>Gunneridae</taxon>
        <taxon>Pentapetalae</taxon>
        <taxon>rosids</taxon>
        <taxon>fabids</taxon>
        <taxon>Rosales</taxon>
        <taxon>Rosaceae</taxon>
        <taxon>Amygdaloideae</taxon>
        <taxon>Maleae</taxon>
        <taxon>Malus</taxon>
    </lineage>
</organism>
<evidence type="ECO:0000256" key="2">
    <source>
        <dbReference type="ARBA" id="ARBA00023136"/>
    </source>
</evidence>
<sequence length="214" mass="23815">MADPSPGCCRRCFNIIFTLGLTALSMWLSLRTSNPKCTIHSFYLPALNRTLNDTKNTTLFVALRLKNTNSEKGVYYDAVNLTFRLLPNATSMPVATSAVPRFYQGHKKTATKNLVVGPKEWLNWTAVFSGVHPNGSVNFRVDLATAVRFKIMFWKTKRHRLNVGADVLVNDSGGKVNEKDIKLSAAPDHHLIGFFSGQVGVLSNFLVLILLNFL</sequence>
<dbReference type="EMBL" id="RDQH01000329">
    <property type="protein sequence ID" value="RXI03590.1"/>
    <property type="molecule type" value="Genomic_DNA"/>
</dbReference>
<dbReference type="PANTHER" id="PTHR31415:SF52">
    <property type="entry name" value="LATE EMBRYOGENESIS ABUNDANT (LEA) HYDROXYPROLINE-RICH GLYCOPROTEIN FAMILY-RELATED"/>
    <property type="match status" value="1"/>
</dbReference>
<comment type="subcellular location">
    <subcellularLocation>
        <location evidence="1">Membrane</location>
    </subcellularLocation>
</comment>
<keyword evidence="2 3" id="KW-0472">Membrane</keyword>
<dbReference type="Proteomes" id="UP000290289">
    <property type="component" value="Chromosome 3"/>
</dbReference>
<dbReference type="GO" id="GO:0098542">
    <property type="term" value="P:defense response to other organism"/>
    <property type="evidence" value="ECO:0007669"/>
    <property type="project" value="InterPro"/>
</dbReference>
<dbReference type="PANTHER" id="PTHR31415">
    <property type="entry name" value="OS05G0367900 PROTEIN"/>
    <property type="match status" value="1"/>
</dbReference>
<evidence type="ECO:0000256" key="1">
    <source>
        <dbReference type="ARBA" id="ARBA00004370"/>
    </source>
</evidence>